<evidence type="ECO:0000256" key="5">
    <source>
        <dbReference type="SAM" id="Phobius"/>
    </source>
</evidence>
<reference evidence="6 7" key="1">
    <citation type="submission" date="2017-03" db="EMBL/GenBank/DDBJ databases">
        <title>Genome sequence of Geothermobacter sp. EPR-M, Deep-Sea Iron Reducer.</title>
        <authorList>
            <person name="Tully B."/>
            <person name="Savalia P."/>
            <person name="Abuyen K."/>
            <person name="Baughan C."/>
            <person name="Romero E."/>
            <person name="Ronkowski C."/>
            <person name="Torres B."/>
            <person name="Tremblay J."/>
            <person name="Trujillo A."/>
            <person name="Tyler M."/>
            <person name="Perez-Rodriguez I."/>
            <person name="Amend J."/>
        </authorList>
    </citation>
    <scope>NUCLEOTIDE SEQUENCE [LARGE SCALE GENOMIC DNA]</scope>
    <source>
        <strain evidence="6 7">EPR-M</strain>
    </source>
</reference>
<keyword evidence="3 5" id="KW-1133">Transmembrane helix</keyword>
<keyword evidence="2 5" id="KW-0812">Transmembrane</keyword>
<keyword evidence="4 5" id="KW-0472">Membrane</keyword>
<evidence type="ECO:0008006" key="8">
    <source>
        <dbReference type="Google" id="ProtNLM"/>
    </source>
</evidence>
<evidence type="ECO:0000256" key="4">
    <source>
        <dbReference type="ARBA" id="ARBA00023136"/>
    </source>
</evidence>
<feature type="transmembrane region" description="Helical" evidence="5">
    <location>
        <begin position="76"/>
        <end position="94"/>
    </location>
</feature>
<feature type="transmembrane region" description="Helical" evidence="5">
    <location>
        <begin position="106"/>
        <end position="128"/>
    </location>
</feature>
<dbReference type="PANTHER" id="PTHR33514:SF13">
    <property type="entry name" value="PROTEIN ABCI12, CHLOROPLASTIC"/>
    <property type="match status" value="1"/>
</dbReference>
<organism evidence="6 7">
    <name type="scientific">Geothermobacter hydrogeniphilus</name>
    <dbReference type="NCBI Taxonomy" id="1969733"/>
    <lineage>
        <taxon>Bacteria</taxon>
        <taxon>Pseudomonadati</taxon>
        <taxon>Thermodesulfobacteriota</taxon>
        <taxon>Desulfuromonadia</taxon>
        <taxon>Desulfuromonadales</taxon>
        <taxon>Geothermobacteraceae</taxon>
        <taxon>Geothermobacter</taxon>
    </lineage>
</organism>
<proteinExistence type="predicted"/>
<evidence type="ECO:0000256" key="2">
    <source>
        <dbReference type="ARBA" id="ARBA00022692"/>
    </source>
</evidence>
<evidence type="ECO:0000256" key="3">
    <source>
        <dbReference type="ARBA" id="ARBA00022989"/>
    </source>
</evidence>
<dbReference type="InterPro" id="IPR003339">
    <property type="entry name" value="ABC/ECF_trnsptr_transmembrane"/>
</dbReference>
<dbReference type="OrthoDB" id="5406084at2"/>
<comment type="caution">
    <text evidence="6">The sequence shown here is derived from an EMBL/GenBank/DDBJ whole genome shotgun (WGS) entry which is preliminary data.</text>
</comment>
<evidence type="ECO:0000313" key="7">
    <source>
        <dbReference type="Proteomes" id="UP000193136"/>
    </source>
</evidence>
<dbReference type="STRING" id="1969733.B5V00_09500"/>
<dbReference type="PANTHER" id="PTHR33514">
    <property type="entry name" value="PROTEIN ABCI12, CHLOROPLASTIC"/>
    <property type="match status" value="1"/>
</dbReference>
<sequence>MNPQTAPGLGQFHPGDSWLHRFDARGKLLLLPLLIMVTFRAAGFSLLLPALLGIVLAEISGFGIAALLRGLRPLRWLLVTTVLLHLFMTPGRTLGPFSWLSYDGLLLGLQNASQLLLAMLFACLLSLTTSPDELASALVSLLQPLRRVGVPVARLAALLSLTLHFVPLLRDEGLAAWRRSGAQLSALKRGSLLERGRVAAGLIEPLMLRLADRAEQMARRMAAGEVLAEIDILPAMKTPLRLQVLCGCLLLFFWGWL</sequence>
<dbReference type="EMBL" id="NAAD01000011">
    <property type="protein sequence ID" value="ORJ59510.1"/>
    <property type="molecule type" value="Genomic_DNA"/>
</dbReference>
<dbReference type="AlphaFoldDB" id="A0A1X0Y2X6"/>
<comment type="subcellular location">
    <subcellularLocation>
        <location evidence="1">Membrane</location>
        <topology evidence="1">Multi-pass membrane protein</topology>
    </subcellularLocation>
</comment>
<dbReference type="CDD" id="cd16914">
    <property type="entry name" value="EcfT"/>
    <property type="match status" value="1"/>
</dbReference>
<evidence type="ECO:0000256" key="1">
    <source>
        <dbReference type="ARBA" id="ARBA00004141"/>
    </source>
</evidence>
<name>A0A1X0Y2X6_9BACT</name>
<protein>
    <recommendedName>
        <fullName evidence="8">Biotin transport system permease protein</fullName>
    </recommendedName>
</protein>
<dbReference type="Pfam" id="PF02361">
    <property type="entry name" value="CbiQ"/>
    <property type="match status" value="1"/>
</dbReference>
<accession>A0A1X0Y2X6</accession>
<dbReference type="RefSeq" id="WP_085010554.1">
    <property type="nucleotide sequence ID" value="NZ_NAAD01000011.1"/>
</dbReference>
<keyword evidence="7" id="KW-1185">Reference proteome</keyword>
<evidence type="ECO:0000313" key="6">
    <source>
        <dbReference type="EMBL" id="ORJ59510.1"/>
    </source>
</evidence>
<dbReference type="GO" id="GO:0005886">
    <property type="term" value="C:plasma membrane"/>
    <property type="evidence" value="ECO:0007669"/>
    <property type="project" value="UniProtKB-ARBA"/>
</dbReference>
<dbReference type="Proteomes" id="UP000193136">
    <property type="component" value="Unassembled WGS sequence"/>
</dbReference>
<gene>
    <name evidence="6" type="ORF">B5V00_09500</name>
</gene>